<dbReference type="Pfam" id="PF01855">
    <property type="entry name" value="POR_N"/>
    <property type="match status" value="1"/>
</dbReference>
<feature type="domain" description="4Fe-4S ferredoxin-type" evidence="12">
    <location>
        <begin position="736"/>
        <end position="767"/>
    </location>
</feature>
<evidence type="ECO:0000256" key="9">
    <source>
        <dbReference type="PIRNR" id="PIRNR000159"/>
    </source>
</evidence>
<dbReference type="InterPro" id="IPR017900">
    <property type="entry name" value="4Fe4S_Fe_S_CS"/>
</dbReference>
<dbReference type="Gene3D" id="3.30.70.20">
    <property type="match status" value="1"/>
</dbReference>
<dbReference type="InterPro" id="IPR029061">
    <property type="entry name" value="THDP-binding"/>
</dbReference>
<dbReference type="Gene3D" id="3.40.50.970">
    <property type="match status" value="2"/>
</dbReference>
<feature type="domain" description="4Fe-4S ferredoxin-type" evidence="12">
    <location>
        <begin position="682"/>
        <end position="711"/>
    </location>
</feature>
<dbReference type="InterPro" id="IPR017896">
    <property type="entry name" value="4Fe4S_Fe-S-bd"/>
</dbReference>
<keyword evidence="3 11" id="KW-0004">4Fe-4S</keyword>
<dbReference type="GO" id="GO:0022900">
    <property type="term" value="P:electron transport chain"/>
    <property type="evidence" value="ECO:0007669"/>
    <property type="project" value="InterPro"/>
</dbReference>
<dbReference type="CDD" id="cd07034">
    <property type="entry name" value="TPP_PYR_PFOR_IOR-alpha_like"/>
    <property type="match status" value="1"/>
</dbReference>
<keyword evidence="8 11" id="KW-0411">Iron-sulfur</keyword>
<accession>A0A2Z5TMB6</accession>
<dbReference type="SUPFAM" id="SSF52518">
    <property type="entry name" value="Thiamin diphosphate-binding fold (THDP-binding)"/>
    <property type="match status" value="2"/>
</dbReference>
<dbReference type="PIRSF" id="PIRSF000159">
    <property type="entry name" value="NifJ"/>
    <property type="match status" value="1"/>
</dbReference>
<feature type="binding site" evidence="11">
    <location>
        <position position="844"/>
    </location>
    <ligand>
        <name>[4Fe-4S] cluster</name>
        <dbReference type="ChEBI" id="CHEBI:49883"/>
        <label>3</label>
    </ligand>
</feature>
<keyword evidence="6 9" id="KW-0560">Oxidoreductase</keyword>
<dbReference type="FunFam" id="3.40.50.920:FF:000007">
    <property type="entry name" value="Pyruvate:ferredoxin (Flavodoxin) oxidoreductase"/>
    <property type="match status" value="1"/>
</dbReference>
<feature type="binding site" evidence="11">
    <location>
        <position position="694"/>
    </location>
    <ligand>
        <name>[4Fe-4S] cluster</name>
        <dbReference type="ChEBI" id="CHEBI:49883"/>
        <label>1</label>
    </ligand>
</feature>
<feature type="site" description="Important for catalytic activity" evidence="10">
    <location>
        <position position="63"/>
    </location>
</feature>
<name>A0A2Z5TMB6_9STRE</name>
<reference evidence="13 14" key="1">
    <citation type="journal article" date="2018" name="Genome Biol. Evol.">
        <title>Complete Genome Sequence of Streptococcus ruminantium sp. nov. GUT-187T (=DSM 104980T =JCM 31869T), the Type Strain of S. ruminantium, and Comparison with Genome Sequences of Streptococcus suis Strains.</title>
        <authorList>
            <person name="Tohya M."/>
            <person name="Sekizaki T."/>
            <person name="Miyoshi-Akiyama T."/>
        </authorList>
    </citation>
    <scope>NUCLEOTIDE SEQUENCE [LARGE SCALE GENOMIC DNA]</scope>
    <source>
        <strain evidence="13 14">GUT187T</strain>
    </source>
</reference>
<dbReference type="PROSITE" id="PS00198">
    <property type="entry name" value="4FE4S_FER_1"/>
    <property type="match status" value="1"/>
</dbReference>
<dbReference type="SUPFAM" id="SSF53323">
    <property type="entry name" value="Pyruvate-ferredoxin oxidoreductase, PFOR, domain III"/>
    <property type="match status" value="1"/>
</dbReference>
<evidence type="ECO:0000256" key="1">
    <source>
        <dbReference type="ARBA" id="ARBA00009032"/>
    </source>
</evidence>
<dbReference type="GO" id="GO:0006979">
    <property type="term" value="P:response to oxidative stress"/>
    <property type="evidence" value="ECO:0007669"/>
    <property type="project" value="TreeGrafter"/>
</dbReference>
<evidence type="ECO:0000256" key="5">
    <source>
        <dbReference type="ARBA" id="ARBA00022982"/>
    </source>
</evidence>
<dbReference type="Proteomes" id="UP000269331">
    <property type="component" value="Chromosome"/>
</dbReference>
<feature type="binding site" evidence="11">
    <location>
        <position position="751"/>
    </location>
    <ligand>
        <name>[4Fe-4S] cluster</name>
        <dbReference type="ChEBI" id="CHEBI:49883"/>
        <label>2</label>
    </ligand>
</feature>
<keyword evidence="7 11" id="KW-0408">Iron</keyword>
<evidence type="ECO:0000313" key="14">
    <source>
        <dbReference type="Proteomes" id="UP000269331"/>
    </source>
</evidence>
<organism evidence="13 14">
    <name type="scientific">Streptococcus ruminantium</name>
    <dbReference type="NCBI Taxonomy" id="1917441"/>
    <lineage>
        <taxon>Bacteria</taxon>
        <taxon>Bacillati</taxon>
        <taxon>Bacillota</taxon>
        <taxon>Bacilli</taxon>
        <taxon>Lactobacillales</taxon>
        <taxon>Streptococcaceae</taxon>
        <taxon>Streptococcus</taxon>
    </lineage>
</organism>
<proteinExistence type="inferred from homology"/>
<evidence type="ECO:0000259" key="12">
    <source>
        <dbReference type="PROSITE" id="PS51379"/>
    </source>
</evidence>
<feature type="binding site" evidence="11">
    <location>
        <position position="748"/>
    </location>
    <ligand>
        <name>[4Fe-4S] cluster</name>
        <dbReference type="ChEBI" id="CHEBI:49883"/>
        <label>2</label>
    </ligand>
</feature>
<dbReference type="FunFam" id="3.40.50.970:FF:000012">
    <property type="entry name" value="Pyruvate:ferredoxin (Flavodoxin) oxidoreductase"/>
    <property type="match status" value="1"/>
</dbReference>
<dbReference type="SUPFAM" id="SSF54862">
    <property type="entry name" value="4Fe-4S ferredoxins"/>
    <property type="match status" value="1"/>
</dbReference>
<dbReference type="GO" id="GO:0051539">
    <property type="term" value="F:4 iron, 4 sulfur cluster binding"/>
    <property type="evidence" value="ECO:0007669"/>
    <property type="project" value="UniProtKB-KW"/>
</dbReference>
<evidence type="ECO:0000256" key="3">
    <source>
        <dbReference type="ARBA" id="ARBA00022485"/>
    </source>
</evidence>
<dbReference type="InterPro" id="IPR002869">
    <property type="entry name" value="Pyrv_flavodox_OxRed_cen"/>
</dbReference>
<dbReference type="Gene3D" id="3.40.50.920">
    <property type="match status" value="1"/>
</dbReference>
<evidence type="ECO:0000313" key="13">
    <source>
        <dbReference type="EMBL" id="BBA92500.1"/>
    </source>
</evidence>
<feature type="site" description="Important for catalytic activity" evidence="10">
    <location>
        <position position="1002"/>
    </location>
</feature>
<comment type="cofactor">
    <cofactor evidence="11">
        <name>[4Fe-4S] cluster</name>
        <dbReference type="ChEBI" id="CHEBI:49883"/>
    </cofactor>
    <text evidence="11">Binds 3 [4Fe-4S] clusters per subunit.</text>
</comment>
<dbReference type="AlphaFoldDB" id="A0A2Z5TMB6"/>
<dbReference type="PANTHER" id="PTHR32154:SF0">
    <property type="entry name" value="PYRUVATE-FLAVODOXIN OXIDOREDUCTASE-RELATED"/>
    <property type="match status" value="1"/>
</dbReference>
<sequence length="1209" mass="134687">MSHQEIMDGNMAAAYVAYAFSDVAGIYPITPSSTMGEWIDTWQAEGRKNLFDQTVNVVEMQSEAGVAGFVHGSLKTGALTTTCTSSQGLLLMIPNMYKIAGELLPAVFHVAARSVTTNALSIFGDHSDVMAVRQTGFAMLAEGSVQEVMDLSLVAHLATLESSLPFVNFFDGFSTSHELQKITVLEYDEFKPLVHEEALNIFRGRGMNPNHPTVSGTNQGPDTFFQQRETVNRHYQVLPYVVRKYMKKINQLRGTDYDLMRYYGHPDAETIIVAMGSVSSTICQTVDYLIDNNKKVGFIQVHLYRPFPVKDFLEKVPKTVQAIAVLDRTKEAGATGEPLFLDVRTAFYESERHPIIIGGRYGLGSKEVRPNQIMAIFAELEKASPKPHFTIGIEDDVTNLSLKVGDSIDLTKKTTYQVKCWGFGGDGTVSANKSIIRIMGEHSDSTIQGSFYYDSRKQNGLTISNLRFGRDKIQSSYSILEADFVGVTMPGYLRKIDLVKGLKKGGIFLLNTTWSHEKLSRLLPSKLKRYLADNEIRFYTINAYKITQEVGLYGKPGICMQAAFFKLTDFLSEEAAVDAMKKEIVQAYRHKSPEIVEQNLRAVEMTIASIKKIDIPADWKLCREEQNAPSTNTLKYIQKIQQPVHRLEGNSVSVGQLIENGLVAGDIPLGIAPVEKRSTAWEVPEWNSEFCVQCNQCSFVCPHAAIRPFLVEQDELNQAPDGYRVRDYKGKDGLMYRIQVSVEDCTGCELCVKVCPAKGKALKMIEVDDEASGKFKEEAIHWAFSMTLRAKENPAKPGTIAHTQFEQPLLEFSGACSGCGETPYVKLLTQLFGSRMMIANATGCSSIWGGMFPITPFSTNSLGQGPAWSNSLLEDNAEFGYGMLMATQTRRHSLIADMLAAKEEASSVLVELIDNWIENIDKGYGTIARSKKLIDLLLVEMDETKPFLTKLYEKRDLFVKPSQWIIGGDGWAYDIGYGGLDHVLASGADVNILVLDNEVYSNTGGHVSKSTPTSAIAKFSASGNRGIKKDLGMMAMTYGNVYVAQVASGANPVQVIKAFEEAEKHPGPSLIIAYVPCITHKIAGGMKESLQEARQAVESGYWSLYRYNPKLEQEGRNPMILDYKRPNFDKMIDFMMKQERFSSLQQFNPTVAADLFHQTVEQAKRRFINYAKLSGDFDNYMKRVQKNQTKKSSTIQESTLETIIHSLDF</sequence>
<keyword evidence="5 9" id="KW-0249">Electron transport</keyword>
<dbReference type="InterPro" id="IPR050722">
    <property type="entry name" value="Pyruvate:ferred/Flavod_OxRd"/>
</dbReference>
<evidence type="ECO:0000256" key="6">
    <source>
        <dbReference type="ARBA" id="ARBA00023002"/>
    </source>
</evidence>
<feature type="binding site" evidence="11">
    <location>
        <position position="697"/>
    </location>
    <ligand>
        <name>[4Fe-4S] cluster</name>
        <dbReference type="ChEBI" id="CHEBI:49883"/>
        <label>1</label>
    </ligand>
</feature>
<evidence type="ECO:0000256" key="7">
    <source>
        <dbReference type="ARBA" id="ARBA00023004"/>
    </source>
</evidence>
<dbReference type="GeneID" id="52229447"/>
<dbReference type="InterPro" id="IPR011895">
    <property type="entry name" value="Pyrv_flavodox_OxRed"/>
</dbReference>
<evidence type="ECO:0000256" key="10">
    <source>
        <dbReference type="PIRSR" id="PIRSR000159-2"/>
    </source>
</evidence>
<evidence type="ECO:0000256" key="2">
    <source>
        <dbReference type="ARBA" id="ARBA00022448"/>
    </source>
</evidence>
<feature type="binding site" evidence="11">
    <location>
        <position position="701"/>
    </location>
    <ligand>
        <name>[4Fe-4S] cluster</name>
        <dbReference type="ChEBI" id="CHEBI:49883"/>
        <label>2</label>
    </ligand>
</feature>
<feature type="binding site" evidence="11">
    <location>
        <position position="755"/>
    </location>
    <ligand>
        <name>[4Fe-4S] cluster</name>
        <dbReference type="ChEBI" id="CHEBI:49883"/>
        <label>1</label>
    </ligand>
</feature>
<dbReference type="InterPro" id="IPR009014">
    <property type="entry name" value="Transketo_C/PFOR_II"/>
</dbReference>
<evidence type="ECO:0000256" key="4">
    <source>
        <dbReference type="ARBA" id="ARBA00022723"/>
    </source>
</evidence>
<feature type="site" description="Important for catalytic activity" evidence="10">
    <location>
        <position position="113"/>
    </location>
</feature>
<dbReference type="SMART" id="SM00890">
    <property type="entry name" value="EKR"/>
    <property type="match status" value="1"/>
</dbReference>
<dbReference type="GO" id="GO:0005506">
    <property type="term" value="F:iron ion binding"/>
    <property type="evidence" value="ECO:0007669"/>
    <property type="project" value="InterPro"/>
</dbReference>
<keyword evidence="13" id="KW-0670">Pyruvate</keyword>
<dbReference type="KEGG" id="srq:SR187_4460"/>
<dbReference type="PANTHER" id="PTHR32154">
    <property type="entry name" value="PYRUVATE-FLAVODOXIN OXIDOREDUCTASE-RELATED"/>
    <property type="match status" value="1"/>
</dbReference>
<dbReference type="CDD" id="cd03377">
    <property type="entry name" value="TPP_PFOR_PNO"/>
    <property type="match status" value="1"/>
</dbReference>
<dbReference type="GO" id="GO:0030976">
    <property type="term" value="F:thiamine pyrophosphate binding"/>
    <property type="evidence" value="ECO:0007669"/>
    <property type="project" value="InterPro"/>
</dbReference>
<dbReference type="InterPro" id="IPR002880">
    <property type="entry name" value="Pyrv_Fd/Flavodoxin_OxRdtase_N"/>
</dbReference>
<dbReference type="Pfam" id="PF13484">
    <property type="entry name" value="Fer4_16"/>
    <property type="match status" value="1"/>
</dbReference>
<feature type="binding site" evidence="11">
    <location>
        <position position="816"/>
    </location>
    <ligand>
        <name>[4Fe-4S] cluster</name>
        <dbReference type="ChEBI" id="CHEBI:49883"/>
        <label>3</label>
    </ligand>
</feature>
<dbReference type="PROSITE" id="PS51379">
    <property type="entry name" value="4FE4S_FER_2"/>
    <property type="match status" value="2"/>
</dbReference>
<keyword evidence="4 11" id="KW-0479">Metal-binding</keyword>
<protein>
    <submittedName>
        <fullName evidence="13">Pyruvate:ferredoxin (Flavodoxin) oxidoreductase</fullName>
    </submittedName>
</protein>
<dbReference type="InterPro" id="IPR011766">
    <property type="entry name" value="TPP_enzyme_TPP-bd"/>
</dbReference>
<feature type="binding site" evidence="11">
    <location>
        <position position="1077"/>
    </location>
    <ligand>
        <name>[4Fe-4S] cluster</name>
        <dbReference type="ChEBI" id="CHEBI:49883"/>
        <label>3</label>
    </ligand>
</feature>
<dbReference type="Gene3D" id="3.40.920.10">
    <property type="entry name" value="Pyruvate-ferredoxin oxidoreductase, PFOR, domain III"/>
    <property type="match status" value="1"/>
</dbReference>
<dbReference type="InterPro" id="IPR019456">
    <property type="entry name" value="Pyrv-flavodox_OxRtase_EKR"/>
</dbReference>
<dbReference type="RefSeq" id="WP_120171623.1">
    <property type="nucleotide sequence ID" value="NZ_AP018400.1"/>
</dbReference>
<gene>
    <name evidence="13" type="ORF">SR187_4460</name>
</gene>
<dbReference type="OrthoDB" id="9794954at2"/>
<dbReference type="NCBIfam" id="TIGR02176">
    <property type="entry name" value="pyruv_ox_red"/>
    <property type="match status" value="1"/>
</dbReference>
<dbReference type="InterPro" id="IPR019752">
    <property type="entry name" value="Pyrv/ketoisovalerate_OxRed_cat"/>
</dbReference>
<dbReference type="Pfam" id="PF02775">
    <property type="entry name" value="TPP_enzyme_C"/>
    <property type="match status" value="1"/>
</dbReference>
<dbReference type="InterPro" id="IPR033412">
    <property type="entry name" value="PFOR_II"/>
</dbReference>
<dbReference type="GO" id="GO:0016903">
    <property type="term" value="F:oxidoreductase activity, acting on the aldehyde or oxo group of donors"/>
    <property type="evidence" value="ECO:0007669"/>
    <property type="project" value="InterPro"/>
</dbReference>
<feature type="binding site" evidence="11">
    <location>
        <position position="745"/>
    </location>
    <ligand>
        <name>[4Fe-4S] cluster</name>
        <dbReference type="ChEBI" id="CHEBI:49883"/>
        <label>2</label>
    </ligand>
</feature>
<evidence type="ECO:0000256" key="11">
    <source>
        <dbReference type="PIRSR" id="PIRSR000159-50"/>
    </source>
</evidence>
<dbReference type="FunFam" id="3.30.70.20:FF:000022">
    <property type="entry name" value="Pyruvate:ferredoxin (Flavodoxin) oxidoreductase"/>
    <property type="match status" value="1"/>
</dbReference>
<dbReference type="Pfam" id="PF17147">
    <property type="entry name" value="PFOR_II"/>
    <property type="match status" value="1"/>
</dbReference>
<dbReference type="Pfam" id="PF01558">
    <property type="entry name" value="POR"/>
    <property type="match status" value="1"/>
</dbReference>
<dbReference type="SUPFAM" id="SSF52922">
    <property type="entry name" value="TK C-terminal domain-like"/>
    <property type="match status" value="1"/>
</dbReference>
<dbReference type="FunFam" id="3.40.50.970:FF:000041">
    <property type="entry name" value="Pyruvate:ferredoxin (Flavodoxin) oxidoreductase"/>
    <property type="match status" value="1"/>
</dbReference>
<feature type="binding site" evidence="11">
    <location>
        <position position="691"/>
    </location>
    <ligand>
        <name>[4Fe-4S] cluster</name>
        <dbReference type="ChEBI" id="CHEBI:49883"/>
        <label>1</label>
    </ligand>
</feature>
<evidence type="ECO:0000256" key="8">
    <source>
        <dbReference type="ARBA" id="ARBA00023014"/>
    </source>
</evidence>
<keyword evidence="2 9" id="KW-0813">Transport</keyword>
<feature type="site" description="Important for catalytic activity" evidence="10">
    <location>
        <position position="30"/>
    </location>
</feature>
<feature type="binding site" evidence="11">
    <location>
        <position position="819"/>
    </location>
    <ligand>
        <name>[4Fe-4S] cluster</name>
        <dbReference type="ChEBI" id="CHEBI:49883"/>
        <label>3</label>
    </ligand>
</feature>
<comment type="similarity">
    <text evidence="1 9">Belongs to the pyruvate:ferredoxin/flavodoxin oxidoreductase family.</text>
</comment>
<dbReference type="EMBL" id="AP018400">
    <property type="protein sequence ID" value="BBA92500.1"/>
    <property type="molecule type" value="Genomic_DNA"/>
</dbReference>